<evidence type="ECO:0000313" key="2">
    <source>
        <dbReference type="EMBL" id="KAF2595970.1"/>
    </source>
</evidence>
<gene>
    <name evidence="2" type="ORF">F2Q68_00009978</name>
    <name evidence="1" type="ORF">F2Q70_00017028</name>
</gene>
<reference evidence="2" key="1">
    <citation type="submission" date="2019-12" db="EMBL/GenBank/DDBJ databases">
        <title>Genome sequencing and annotation of Brassica cretica.</title>
        <authorList>
            <person name="Studholme D.J."/>
            <person name="Sarris P.F."/>
        </authorList>
    </citation>
    <scope>NUCLEOTIDE SEQUENCE</scope>
    <source>
        <strain evidence="2">PFS-001/15</strain>
        <strain evidence="1">PFS-102/07</strain>
        <tissue evidence="2">Leaf</tissue>
    </source>
</reference>
<protein>
    <submittedName>
        <fullName evidence="2">Uncharacterized protein</fullName>
    </submittedName>
</protein>
<dbReference type="EMBL" id="QGKY02001250">
    <property type="protein sequence ID" value="KAF2563205.1"/>
    <property type="molecule type" value="Genomic_DNA"/>
</dbReference>
<dbReference type="Proteomes" id="UP000712281">
    <property type="component" value="Unassembled WGS sequence"/>
</dbReference>
<proteinExistence type="predicted"/>
<name>A0A3N6SXE4_BRACR</name>
<evidence type="ECO:0000313" key="3">
    <source>
        <dbReference type="Proteomes" id="UP000712281"/>
    </source>
</evidence>
<organism evidence="2 3">
    <name type="scientific">Brassica cretica</name>
    <name type="common">Mustard</name>
    <dbReference type="NCBI Taxonomy" id="69181"/>
    <lineage>
        <taxon>Eukaryota</taxon>
        <taxon>Viridiplantae</taxon>
        <taxon>Streptophyta</taxon>
        <taxon>Embryophyta</taxon>
        <taxon>Tracheophyta</taxon>
        <taxon>Spermatophyta</taxon>
        <taxon>Magnoliopsida</taxon>
        <taxon>eudicotyledons</taxon>
        <taxon>Gunneridae</taxon>
        <taxon>Pentapetalae</taxon>
        <taxon>rosids</taxon>
        <taxon>malvids</taxon>
        <taxon>Brassicales</taxon>
        <taxon>Brassicaceae</taxon>
        <taxon>Brassiceae</taxon>
        <taxon>Brassica</taxon>
    </lineage>
</organism>
<dbReference type="EMBL" id="QGKW02000717">
    <property type="protein sequence ID" value="KAF2595970.1"/>
    <property type="molecule type" value="Genomic_DNA"/>
</dbReference>
<evidence type="ECO:0000313" key="1">
    <source>
        <dbReference type="EMBL" id="KAF2563205.1"/>
    </source>
</evidence>
<sequence length="145" mass="16244">MLNVLKDDAIDISVLETALKRRGLAPTKKTVDNDIVPVPTSTKLTAPTTHLNSSPSDVWNTGLLGLSIRLDEQSLSIEDILEFVSSDAWANSSLYISLIIGYIANSRINKPIRNLKFVKSREPLKSMEDQRLSLQQHDYPCYLVF</sequence>
<accession>A0A3N6SXE4</accession>
<comment type="caution">
    <text evidence="2">The sequence shown here is derived from an EMBL/GenBank/DDBJ whole genome shotgun (WGS) entry which is preliminary data.</text>
</comment>
<dbReference type="AlphaFoldDB" id="A0A3N6SXE4"/>